<name>A0A161LEY8_9BACT</name>
<reference evidence="3" key="2">
    <citation type="journal article" date="2017" name="Genome Announc.">
        <title>Draft genome sequence of Paludibacter jiangxiensis NM7(T), a propionate-producing fermentative bacterium.</title>
        <authorList>
            <person name="Qiu Y.-L."/>
            <person name="Tourlousse D.M."/>
            <person name="Matsuura N."/>
            <person name="Ohashi A."/>
            <person name="Sekiguchi Y."/>
        </authorList>
    </citation>
    <scope>NUCLEOTIDE SEQUENCE [LARGE SCALE GENOMIC DNA]</scope>
    <source>
        <strain evidence="3">NM7</strain>
    </source>
</reference>
<dbReference type="EMBL" id="BDCR01000003">
    <property type="protein sequence ID" value="GAT63007.1"/>
    <property type="molecule type" value="Genomic_DNA"/>
</dbReference>
<gene>
    <name evidence="2" type="ORF">PJIAN_3319</name>
</gene>
<dbReference type="InterPro" id="IPR011467">
    <property type="entry name" value="DUF1573"/>
</dbReference>
<dbReference type="PANTHER" id="PTHR37833:SF1">
    <property type="entry name" value="SIGNAL PEPTIDE PROTEIN"/>
    <property type="match status" value="1"/>
</dbReference>
<dbReference type="PANTHER" id="PTHR37833">
    <property type="entry name" value="LIPOPROTEIN-RELATED"/>
    <property type="match status" value="1"/>
</dbReference>
<dbReference type="RefSeq" id="WP_068703807.1">
    <property type="nucleotide sequence ID" value="NZ_BDCR01000003.1"/>
</dbReference>
<feature type="chain" id="PRO_5007824032" description="DUF1573 domain-containing protein" evidence="1">
    <location>
        <begin position="20"/>
        <end position="137"/>
    </location>
</feature>
<evidence type="ECO:0000313" key="2">
    <source>
        <dbReference type="EMBL" id="GAT63007.1"/>
    </source>
</evidence>
<dbReference type="STRING" id="681398.PJIAN_3319"/>
<dbReference type="Pfam" id="PF07610">
    <property type="entry name" value="DUF1573"/>
    <property type="match status" value="1"/>
</dbReference>
<proteinExistence type="predicted"/>
<organism evidence="2 3">
    <name type="scientific">Paludibacter jiangxiensis</name>
    <dbReference type="NCBI Taxonomy" id="681398"/>
    <lineage>
        <taxon>Bacteria</taxon>
        <taxon>Pseudomonadati</taxon>
        <taxon>Bacteroidota</taxon>
        <taxon>Bacteroidia</taxon>
        <taxon>Bacteroidales</taxon>
        <taxon>Paludibacteraceae</taxon>
        <taxon>Paludibacter</taxon>
    </lineage>
</organism>
<evidence type="ECO:0000313" key="3">
    <source>
        <dbReference type="Proteomes" id="UP000076586"/>
    </source>
</evidence>
<dbReference type="InterPro" id="IPR013783">
    <property type="entry name" value="Ig-like_fold"/>
</dbReference>
<reference evidence="3" key="1">
    <citation type="submission" date="2016-04" db="EMBL/GenBank/DDBJ databases">
        <title>Draft genome sequence of Paludibacter jiangxiensis strain NM7.</title>
        <authorList>
            <person name="Qiu Y."/>
            <person name="Matsuura N."/>
            <person name="Ohashi A."/>
            <person name="Tourlousse M.D."/>
            <person name="Sekiguchi Y."/>
        </authorList>
    </citation>
    <scope>NUCLEOTIDE SEQUENCE [LARGE SCALE GENOMIC DNA]</scope>
    <source>
        <strain evidence="3">NM7</strain>
    </source>
</reference>
<sequence length="137" mass="14555">MKRLSFFALLLCFTAFCFAQDGPKPVLSFAEKSYDFGTVKEEAGKITHEFTFTNTGKAPLVIQQVTASCGCTTPSWTKEPIAPGAKGTITVTYSAAGRPGSFQKSITVTNNSAENPVVLIIKGQVTPKATAQVTATK</sequence>
<dbReference type="AlphaFoldDB" id="A0A161LEY8"/>
<keyword evidence="3" id="KW-1185">Reference proteome</keyword>
<dbReference type="Gene3D" id="2.60.40.10">
    <property type="entry name" value="Immunoglobulins"/>
    <property type="match status" value="1"/>
</dbReference>
<dbReference type="Proteomes" id="UP000076586">
    <property type="component" value="Unassembled WGS sequence"/>
</dbReference>
<comment type="caution">
    <text evidence="2">The sequence shown here is derived from an EMBL/GenBank/DDBJ whole genome shotgun (WGS) entry which is preliminary data.</text>
</comment>
<protein>
    <recommendedName>
        <fullName evidence="4">DUF1573 domain-containing protein</fullName>
    </recommendedName>
</protein>
<accession>A0A161LEY8</accession>
<keyword evidence="1" id="KW-0732">Signal</keyword>
<feature type="signal peptide" evidence="1">
    <location>
        <begin position="1"/>
        <end position="19"/>
    </location>
</feature>
<dbReference type="OrthoDB" id="826619at2"/>
<evidence type="ECO:0000256" key="1">
    <source>
        <dbReference type="SAM" id="SignalP"/>
    </source>
</evidence>
<evidence type="ECO:0008006" key="4">
    <source>
        <dbReference type="Google" id="ProtNLM"/>
    </source>
</evidence>